<accession>A0A0F8YBX5</accession>
<sequence length="29" mass="3469">YNEYGRCLDLAFGENDEEDIIRLDDNYGR</sequence>
<name>A0A0F8YBX5_9ZZZZ</name>
<organism evidence="1">
    <name type="scientific">marine sediment metagenome</name>
    <dbReference type="NCBI Taxonomy" id="412755"/>
    <lineage>
        <taxon>unclassified sequences</taxon>
        <taxon>metagenomes</taxon>
        <taxon>ecological metagenomes</taxon>
    </lineage>
</organism>
<protein>
    <submittedName>
        <fullName evidence="1">Uncharacterized protein</fullName>
    </submittedName>
</protein>
<comment type="caution">
    <text evidence="1">The sequence shown here is derived from an EMBL/GenBank/DDBJ whole genome shotgun (WGS) entry which is preliminary data.</text>
</comment>
<evidence type="ECO:0000313" key="1">
    <source>
        <dbReference type="EMBL" id="KKK51639.1"/>
    </source>
</evidence>
<dbReference type="EMBL" id="LAZR01067410">
    <property type="protein sequence ID" value="KKK51639.1"/>
    <property type="molecule type" value="Genomic_DNA"/>
</dbReference>
<proteinExistence type="predicted"/>
<gene>
    <name evidence="1" type="ORF">LCGC14_3112960</name>
</gene>
<dbReference type="AlphaFoldDB" id="A0A0F8YBX5"/>
<feature type="non-terminal residue" evidence="1">
    <location>
        <position position="1"/>
    </location>
</feature>
<reference evidence="1" key="1">
    <citation type="journal article" date="2015" name="Nature">
        <title>Complex archaea that bridge the gap between prokaryotes and eukaryotes.</title>
        <authorList>
            <person name="Spang A."/>
            <person name="Saw J.H."/>
            <person name="Jorgensen S.L."/>
            <person name="Zaremba-Niedzwiedzka K."/>
            <person name="Martijn J."/>
            <person name="Lind A.E."/>
            <person name="van Eijk R."/>
            <person name="Schleper C."/>
            <person name="Guy L."/>
            <person name="Ettema T.J."/>
        </authorList>
    </citation>
    <scope>NUCLEOTIDE SEQUENCE</scope>
</reference>